<keyword evidence="4 5" id="KW-0472">Membrane</keyword>
<dbReference type="OrthoDB" id="6021076at2759"/>
<evidence type="ECO:0000256" key="2">
    <source>
        <dbReference type="ARBA" id="ARBA00022692"/>
    </source>
</evidence>
<evidence type="ECO:0000259" key="6">
    <source>
        <dbReference type="Pfam" id="PF01490"/>
    </source>
</evidence>
<dbReference type="STRING" id="407821.A0A087SVW1"/>
<feature type="domain" description="Amino acid transporter transmembrane" evidence="6">
    <location>
        <begin position="86"/>
        <end position="145"/>
    </location>
</feature>
<evidence type="ECO:0000313" key="8">
    <source>
        <dbReference type="Proteomes" id="UP000054359"/>
    </source>
</evidence>
<name>A0A087SVW1_STEMI</name>
<evidence type="ECO:0000256" key="1">
    <source>
        <dbReference type="ARBA" id="ARBA00004370"/>
    </source>
</evidence>
<keyword evidence="2 5" id="KW-0812">Transmembrane</keyword>
<protein>
    <submittedName>
        <fullName evidence="7">Vesicular inhibitory amino acid transporter</fullName>
    </submittedName>
</protein>
<accession>A0A087SVW1</accession>
<sequence length="147" mass="16513">MTKGISCLMKSICSCLPNSDRSGYDLKNVAKNASNKPEVELSSIWYTEERKGIETSVRKASTADRPQTACAAEHRTEGEINQDDSKINEWQAGWNIANVIQGMFTMSYPYAIRYGGFWAIFSMIAVPYISCYTGKILVACLYELNER</sequence>
<feature type="transmembrane region" description="Helical" evidence="5">
    <location>
        <begin position="117"/>
        <end position="142"/>
    </location>
</feature>
<comment type="subcellular location">
    <subcellularLocation>
        <location evidence="1">Membrane</location>
    </subcellularLocation>
</comment>
<keyword evidence="3 5" id="KW-1133">Transmembrane helix</keyword>
<evidence type="ECO:0000313" key="7">
    <source>
        <dbReference type="EMBL" id="KFM57000.1"/>
    </source>
</evidence>
<dbReference type="GO" id="GO:0016020">
    <property type="term" value="C:membrane"/>
    <property type="evidence" value="ECO:0007669"/>
    <property type="project" value="UniProtKB-SubCell"/>
</dbReference>
<reference evidence="7 8" key="1">
    <citation type="submission" date="2013-11" db="EMBL/GenBank/DDBJ databases">
        <title>Genome sequencing of Stegodyphus mimosarum.</title>
        <authorList>
            <person name="Bechsgaard J."/>
        </authorList>
    </citation>
    <scope>NUCLEOTIDE SEQUENCE [LARGE SCALE GENOMIC DNA]</scope>
</reference>
<dbReference type="AlphaFoldDB" id="A0A087SVW1"/>
<dbReference type="EMBL" id="KK112187">
    <property type="protein sequence ID" value="KFM57000.1"/>
    <property type="molecule type" value="Genomic_DNA"/>
</dbReference>
<gene>
    <name evidence="7" type="ORF">X975_25594</name>
</gene>
<dbReference type="InterPro" id="IPR013057">
    <property type="entry name" value="AA_transpt_TM"/>
</dbReference>
<evidence type="ECO:0000256" key="5">
    <source>
        <dbReference type="SAM" id="Phobius"/>
    </source>
</evidence>
<feature type="non-terminal residue" evidence="7">
    <location>
        <position position="147"/>
    </location>
</feature>
<evidence type="ECO:0000256" key="4">
    <source>
        <dbReference type="ARBA" id="ARBA00023136"/>
    </source>
</evidence>
<proteinExistence type="predicted"/>
<evidence type="ECO:0000256" key="3">
    <source>
        <dbReference type="ARBA" id="ARBA00022989"/>
    </source>
</evidence>
<dbReference type="Pfam" id="PF01490">
    <property type="entry name" value="Aa_trans"/>
    <property type="match status" value="1"/>
</dbReference>
<keyword evidence="8" id="KW-1185">Reference proteome</keyword>
<organism evidence="7 8">
    <name type="scientific">Stegodyphus mimosarum</name>
    <name type="common">African social velvet spider</name>
    <dbReference type="NCBI Taxonomy" id="407821"/>
    <lineage>
        <taxon>Eukaryota</taxon>
        <taxon>Metazoa</taxon>
        <taxon>Ecdysozoa</taxon>
        <taxon>Arthropoda</taxon>
        <taxon>Chelicerata</taxon>
        <taxon>Arachnida</taxon>
        <taxon>Araneae</taxon>
        <taxon>Araneomorphae</taxon>
        <taxon>Entelegynae</taxon>
        <taxon>Eresoidea</taxon>
        <taxon>Eresidae</taxon>
        <taxon>Stegodyphus</taxon>
    </lineage>
</organism>
<dbReference type="Proteomes" id="UP000054359">
    <property type="component" value="Unassembled WGS sequence"/>
</dbReference>